<dbReference type="Pfam" id="PF01926">
    <property type="entry name" value="MMR_HSR1"/>
    <property type="match status" value="1"/>
</dbReference>
<evidence type="ECO:0000313" key="2">
    <source>
        <dbReference type="EMBL" id="NDJ19297.1"/>
    </source>
</evidence>
<protein>
    <recommendedName>
        <fullName evidence="1">G domain-containing protein</fullName>
    </recommendedName>
</protein>
<reference evidence="2" key="1">
    <citation type="submission" date="2019-12" db="EMBL/GenBank/DDBJ databases">
        <title>High-Quality draft genome sequences of three cyanobacteria isolated from the limestone walls of the Old Cathedral of Coimbra.</title>
        <authorList>
            <person name="Tiago I."/>
            <person name="Soares F."/>
            <person name="Portugal A."/>
        </authorList>
    </citation>
    <scope>NUCLEOTIDE SEQUENCE</scope>
    <source>
        <strain evidence="2">A</strain>
    </source>
</reference>
<organism evidence="2 3">
    <name type="scientific">Myxacorys almedinensis A</name>
    <dbReference type="NCBI Taxonomy" id="2690445"/>
    <lineage>
        <taxon>Bacteria</taxon>
        <taxon>Bacillati</taxon>
        <taxon>Cyanobacteriota</taxon>
        <taxon>Cyanophyceae</taxon>
        <taxon>Leptolyngbyales</taxon>
        <taxon>Leptolyngbyaceae</taxon>
        <taxon>Myxacorys</taxon>
        <taxon>Myxacorys almedinensis</taxon>
    </lineage>
</organism>
<dbReference type="GO" id="GO:0030488">
    <property type="term" value="P:tRNA methylation"/>
    <property type="evidence" value="ECO:0007669"/>
    <property type="project" value="TreeGrafter"/>
</dbReference>
<name>A0A8J7Z3H2_9CYAN</name>
<dbReference type="AlphaFoldDB" id="A0A8J7Z3H2"/>
<dbReference type="RefSeq" id="WP_162424827.1">
    <property type="nucleotide sequence ID" value="NZ_WVIE01000028.1"/>
</dbReference>
<evidence type="ECO:0000259" key="1">
    <source>
        <dbReference type="Pfam" id="PF01926"/>
    </source>
</evidence>
<dbReference type="InterPro" id="IPR027417">
    <property type="entry name" value="P-loop_NTPase"/>
</dbReference>
<dbReference type="Proteomes" id="UP000646053">
    <property type="component" value="Unassembled WGS sequence"/>
</dbReference>
<dbReference type="PANTHER" id="PTHR42714">
    <property type="entry name" value="TRNA MODIFICATION GTPASE GTPBP3"/>
    <property type="match status" value="1"/>
</dbReference>
<feature type="domain" description="G" evidence="1">
    <location>
        <begin position="73"/>
        <end position="192"/>
    </location>
</feature>
<dbReference type="PANTHER" id="PTHR42714:SF6">
    <property type="entry name" value="TRANSLATION INITIATION FACTOR IF-2"/>
    <property type="match status" value="1"/>
</dbReference>
<dbReference type="GO" id="GO:0005525">
    <property type="term" value="F:GTP binding"/>
    <property type="evidence" value="ECO:0007669"/>
    <property type="project" value="InterPro"/>
</dbReference>
<gene>
    <name evidence="2" type="ORF">GS601_18705</name>
</gene>
<dbReference type="EMBL" id="WVIE01000028">
    <property type="protein sequence ID" value="NDJ19297.1"/>
    <property type="molecule type" value="Genomic_DNA"/>
</dbReference>
<accession>A0A8J7Z3H2</accession>
<comment type="caution">
    <text evidence="2">The sequence shown here is derived from an EMBL/GenBank/DDBJ whole genome shotgun (WGS) entry which is preliminary data.</text>
</comment>
<evidence type="ECO:0000313" key="3">
    <source>
        <dbReference type="Proteomes" id="UP000646053"/>
    </source>
</evidence>
<dbReference type="Gene3D" id="3.40.50.300">
    <property type="entry name" value="P-loop containing nucleotide triphosphate hydrolases"/>
    <property type="match status" value="1"/>
</dbReference>
<dbReference type="GO" id="GO:0005737">
    <property type="term" value="C:cytoplasm"/>
    <property type="evidence" value="ECO:0007669"/>
    <property type="project" value="TreeGrafter"/>
</dbReference>
<proteinExistence type="predicted"/>
<dbReference type="GO" id="GO:0002098">
    <property type="term" value="P:tRNA wobble uridine modification"/>
    <property type="evidence" value="ECO:0007669"/>
    <property type="project" value="TreeGrafter"/>
</dbReference>
<sequence>MTNPSEKPPEPKSPSSWVKKMQAAVGDSLSSVTKFLPIEQATQTVTGWFKVDEAEVTEILQKVRSQLPTTEALLVGKPQAGKSSIVRGLTGVPSDIIGQGFRPHTQYTEQYNYPTDDLPLIIFTDTVGLGDGRQETSSVIRELVGELAKDQTEKRAQVLILAVKINDFATDTLRQIAQQIQQQHPEVPCLLAVTCLHELYPADVTDHPPYPPRVDDIDRAFAEIQRSFEGLHDRAILIDFTLEEDDFNPMFYGLEPLVEALADLLPEAEARTMAQLLDHREAGQQIGNIYREAGRRYILPFSVMAGTLAAIPLPLATMPVLTALQVSMVGALGKLYGQTLNPSQAGGVVSAIAGGFLAQAIGRELVKFIPGFGSVIAASWASAYTWALGEGACVYFGDLMGGRKPDPQRIQEAMQESFEVAKERFRNPKKNSKKQ</sequence>
<dbReference type="SUPFAM" id="SSF52540">
    <property type="entry name" value="P-loop containing nucleoside triphosphate hydrolases"/>
    <property type="match status" value="1"/>
</dbReference>
<keyword evidence="3" id="KW-1185">Reference proteome</keyword>
<dbReference type="InterPro" id="IPR006073">
    <property type="entry name" value="GTP-bd"/>
</dbReference>